<dbReference type="AlphaFoldDB" id="A0A6G1HCU0"/>
<name>A0A6G1HCU0_9PEZI</name>
<accession>A0A6G1HCU0</accession>
<protein>
    <submittedName>
        <fullName evidence="1">Uncharacterized protein</fullName>
    </submittedName>
</protein>
<keyword evidence="2" id="KW-1185">Reference proteome</keyword>
<reference evidence="1" key="1">
    <citation type="journal article" date="2020" name="Stud. Mycol.">
        <title>101 Dothideomycetes genomes: a test case for predicting lifestyles and emergence of pathogens.</title>
        <authorList>
            <person name="Haridas S."/>
            <person name="Albert R."/>
            <person name="Binder M."/>
            <person name="Bloem J."/>
            <person name="Labutti K."/>
            <person name="Salamov A."/>
            <person name="Andreopoulos B."/>
            <person name="Baker S."/>
            <person name="Barry K."/>
            <person name="Bills G."/>
            <person name="Bluhm B."/>
            <person name="Cannon C."/>
            <person name="Castanera R."/>
            <person name="Culley D."/>
            <person name="Daum C."/>
            <person name="Ezra D."/>
            <person name="Gonzalez J."/>
            <person name="Henrissat B."/>
            <person name="Kuo A."/>
            <person name="Liang C."/>
            <person name="Lipzen A."/>
            <person name="Lutzoni F."/>
            <person name="Magnuson J."/>
            <person name="Mondo S."/>
            <person name="Nolan M."/>
            <person name="Ohm R."/>
            <person name="Pangilinan J."/>
            <person name="Park H.-J."/>
            <person name="Ramirez L."/>
            <person name="Alfaro M."/>
            <person name="Sun H."/>
            <person name="Tritt A."/>
            <person name="Yoshinaga Y."/>
            <person name="Zwiers L.-H."/>
            <person name="Turgeon B."/>
            <person name="Goodwin S."/>
            <person name="Spatafora J."/>
            <person name="Crous P."/>
            <person name="Grigoriev I."/>
        </authorList>
    </citation>
    <scope>NUCLEOTIDE SEQUENCE</scope>
    <source>
        <strain evidence="1">CBS 113979</strain>
    </source>
</reference>
<dbReference type="Proteomes" id="UP000800041">
    <property type="component" value="Unassembled WGS sequence"/>
</dbReference>
<sequence length="193" mass="21591">MPTTTQYSFANYVKSNANSHSTMESCWRYSKSSSSPVASCRRLSQAPYAWTVFRLTRAMILQTDPRALLGMLGTWRRSFPARWAQSWNILVLHIEGSGKISLVAAGWHAEFFMWTGFGSLASVVVRGRSVAAVSVVHQALITHGAWSKRYVWSLVSKMEGLEGGNEDMKTPKSSWITSSFIHQISKIVDRKGI</sequence>
<proteinExistence type="predicted"/>
<dbReference type="EMBL" id="ML977140">
    <property type="protein sequence ID" value="KAF1991053.1"/>
    <property type="molecule type" value="Genomic_DNA"/>
</dbReference>
<evidence type="ECO:0000313" key="2">
    <source>
        <dbReference type="Proteomes" id="UP000800041"/>
    </source>
</evidence>
<gene>
    <name evidence="1" type="ORF">K402DRAFT_170132</name>
</gene>
<organism evidence="1 2">
    <name type="scientific">Aulographum hederae CBS 113979</name>
    <dbReference type="NCBI Taxonomy" id="1176131"/>
    <lineage>
        <taxon>Eukaryota</taxon>
        <taxon>Fungi</taxon>
        <taxon>Dikarya</taxon>
        <taxon>Ascomycota</taxon>
        <taxon>Pezizomycotina</taxon>
        <taxon>Dothideomycetes</taxon>
        <taxon>Pleosporomycetidae</taxon>
        <taxon>Aulographales</taxon>
        <taxon>Aulographaceae</taxon>
    </lineage>
</organism>
<evidence type="ECO:0000313" key="1">
    <source>
        <dbReference type="EMBL" id="KAF1991053.1"/>
    </source>
</evidence>